<accession>A0A8B6EXQ3</accession>
<reference evidence="2" key="1">
    <citation type="submission" date="2018-11" db="EMBL/GenBank/DDBJ databases">
        <authorList>
            <person name="Alioto T."/>
            <person name="Alioto T."/>
        </authorList>
    </citation>
    <scope>NUCLEOTIDE SEQUENCE</scope>
</reference>
<evidence type="ECO:0000313" key="3">
    <source>
        <dbReference type="Proteomes" id="UP000596742"/>
    </source>
</evidence>
<proteinExistence type="predicted"/>
<dbReference type="Gene3D" id="3.40.220.10">
    <property type="entry name" value="Leucine Aminopeptidase, subunit E, domain 1"/>
    <property type="match status" value="1"/>
</dbReference>
<comment type="caution">
    <text evidence="2">The sequence shown here is derived from an EMBL/GenBank/DDBJ whole genome shotgun (WGS) entry which is preliminary data.</text>
</comment>
<dbReference type="Proteomes" id="UP000596742">
    <property type="component" value="Unassembled WGS sequence"/>
</dbReference>
<dbReference type="PANTHER" id="PTHR12521">
    <property type="entry name" value="PROTEIN C6ORF130"/>
    <property type="match status" value="1"/>
</dbReference>
<gene>
    <name evidence="2" type="ORF">MGAL_10B065612</name>
</gene>
<organism evidence="2 3">
    <name type="scientific">Mytilus galloprovincialis</name>
    <name type="common">Mediterranean mussel</name>
    <dbReference type="NCBI Taxonomy" id="29158"/>
    <lineage>
        <taxon>Eukaryota</taxon>
        <taxon>Metazoa</taxon>
        <taxon>Spiralia</taxon>
        <taxon>Lophotrochozoa</taxon>
        <taxon>Mollusca</taxon>
        <taxon>Bivalvia</taxon>
        <taxon>Autobranchia</taxon>
        <taxon>Pteriomorphia</taxon>
        <taxon>Mytilida</taxon>
        <taxon>Mytiloidea</taxon>
        <taxon>Mytilidae</taxon>
        <taxon>Mytilinae</taxon>
        <taxon>Mytilus</taxon>
    </lineage>
</organism>
<dbReference type="PANTHER" id="PTHR12521:SF0">
    <property type="entry name" value="ADP-RIBOSE GLYCOHYDROLASE OARD1"/>
    <property type="match status" value="1"/>
</dbReference>
<dbReference type="GO" id="GO:0140291">
    <property type="term" value="P:peptidyl-glutamate ADP-deribosylation"/>
    <property type="evidence" value="ECO:0007669"/>
    <property type="project" value="TreeGrafter"/>
</dbReference>
<dbReference type="InterPro" id="IPR002589">
    <property type="entry name" value="Macro_dom"/>
</dbReference>
<dbReference type="EMBL" id="UYJE01005820">
    <property type="protein sequence ID" value="VDI40716.1"/>
    <property type="molecule type" value="Genomic_DNA"/>
</dbReference>
<dbReference type="InterPro" id="IPR043472">
    <property type="entry name" value="Macro_dom-like"/>
</dbReference>
<protein>
    <recommendedName>
        <fullName evidence="1">Macro domain-containing protein</fullName>
    </recommendedName>
</protein>
<feature type="domain" description="Macro" evidence="1">
    <location>
        <begin position="12"/>
        <end position="113"/>
    </location>
</feature>
<evidence type="ECO:0000313" key="2">
    <source>
        <dbReference type="EMBL" id="VDI40716.1"/>
    </source>
</evidence>
<dbReference type="SUPFAM" id="SSF52949">
    <property type="entry name" value="Macro domain-like"/>
    <property type="match status" value="1"/>
</dbReference>
<dbReference type="PROSITE" id="PS51154">
    <property type="entry name" value="MACRO"/>
    <property type="match status" value="1"/>
</dbReference>
<dbReference type="AlphaFoldDB" id="A0A8B6EXQ3"/>
<evidence type="ECO:0000259" key="1">
    <source>
        <dbReference type="PROSITE" id="PS51154"/>
    </source>
</evidence>
<sequence length="113" mass="12217">MFVSFRGSELKPSMAEGGGDVGFSFEEKKGDLFDCPETDALAHCVSEDLRMGKGIAVLFKKKFGGVGELMSQGKKTGKVAVKIKKNRFIFYLITKPKGPGKPSYASMGSCLKI</sequence>
<keyword evidence="3" id="KW-1185">Reference proteome</keyword>
<dbReference type="InterPro" id="IPR050892">
    <property type="entry name" value="ADP-ribose_metab_enzymes"/>
</dbReference>
<name>A0A8B6EXQ3_MYTGA</name>